<dbReference type="Proteomes" id="UP000485367">
    <property type="component" value="Unassembled WGS sequence"/>
</dbReference>
<evidence type="ECO:0000256" key="1">
    <source>
        <dbReference type="SAM" id="Phobius"/>
    </source>
</evidence>
<gene>
    <name evidence="2" type="ORF">BWY43_00794</name>
</gene>
<name>A0A1V5SBD1_9BACT</name>
<dbReference type="AlphaFoldDB" id="A0A1V5SBD1"/>
<keyword evidence="1" id="KW-1133">Transmembrane helix</keyword>
<feature type="transmembrane region" description="Helical" evidence="1">
    <location>
        <begin position="35"/>
        <end position="55"/>
    </location>
</feature>
<sequence>MIILFTKFFSLILAIIVISRSISDFRSKKESLIMAVFWSMVWLAITILAFYPQLIDIIIVKLDNGTGIGTFNGIALVFIMFICYRIYAKAHRVEQGLRKIATQVGLKDFEK</sequence>
<keyword evidence="1" id="KW-0812">Transmembrane</keyword>
<dbReference type="EMBL" id="MWBO01000062">
    <property type="protein sequence ID" value="OQA51816.1"/>
    <property type="molecule type" value="Genomic_DNA"/>
</dbReference>
<protein>
    <recommendedName>
        <fullName evidence="3">DUF2304 domain-containing protein</fullName>
    </recommendedName>
</protein>
<feature type="transmembrane region" description="Helical" evidence="1">
    <location>
        <begin position="67"/>
        <end position="88"/>
    </location>
</feature>
<feature type="transmembrane region" description="Helical" evidence="1">
    <location>
        <begin position="6"/>
        <end position="23"/>
    </location>
</feature>
<keyword evidence="1" id="KW-0472">Membrane</keyword>
<reference evidence="2" key="1">
    <citation type="submission" date="2017-02" db="EMBL/GenBank/DDBJ databases">
        <title>Delving into the versatile metabolic prowess of the omnipresent phylum Bacteroidetes.</title>
        <authorList>
            <person name="Nobu M.K."/>
            <person name="Mei R."/>
            <person name="Narihiro T."/>
            <person name="Kuroda K."/>
            <person name="Liu W.-T."/>
        </authorList>
    </citation>
    <scope>NUCLEOTIDE SEQUENCE</scope>
    <source>
        <strain evidence="2">ADurb.Bin280</strain>
    </source>
</reference>
<organism evidence="2">
    <name type="scientific">candidate division WS2 bacterium ADurb.Bin280</name>
    <dbReference type="NCBI Taxonomy" id="1852829"/>
    <lineage>
        <taxon>Bacteria</taxon>
        <taxon>candidate division WS2</taxon>
    </lineage>
</organism>
<dbReference type="Pfam" id="PF10066">
    <property type="entry name" value="DUF2304"/>
    <property type="match status" value="1"/>
</dbReference>
<dbReference type="InterPro" id="IPR019277">
    <property type="entry name" value="DUF2304"/>
</dbReference>
<comment type="caution">
    <text evidence="2">The sequence shown here is derived from an EMBL/GenBank/DDBJ whole genome shotgun (WGS) entry which is preliminary data.</text>
</comment>
<accession>A0A1V5SBD1</accession>
<proteinExistence type="predicted"/>
<evidence type="ECO:0008006" key="3">
    <source>
        <dbReference type="Google" id="ProtNLM"/>
    </source>
</evidence>
<evidence type="ECO:0000313" key="2">
    <source>
        <dbReference type="EMBL" id="OQA51816.1"/>
    </source>
</evidence>